<accession>A0A917BXX6</accession>
<dbReference type="Pfam" id="PF02033">
    <property type="entry name" value="RBFA"/>
    <property type="match status" value="1"/>
</dbReference>
<dbReference type="Gene3D" id="3.30.300.20">
    <property type="match status" value="1"/>
</dbReference>
<evidence type="ECO:0000313" key="3">
    <source>
        <dbReference type="EMBL" id="GGF62902.1"/>
    </source>
</evidence>
<keyword evidence="4" id="KW-1185">Reference proteome</keyword>
<sequence length="138" mass="15528">MTRRSGKAPTQRQLRVGEEIRHALAEIIARADFRDPDLIDASISVSEVRISPDLRNATVFVSDLGGDNTDAVVDGLNRASGHVRHEYSRVSTTKYIPKFNFKRDESLDEALKINRLLQDPKVQADLAHDEDEDEEDLS</sequence>
<dbReference type="SUPFAM" id="SSF89919">
    <property type="entry name" value="Ribosome-binding factor A, RbfA"/>
    <property type="match status" value="1"/>
</dbReference>
<dbReference type="InterPro" id="IPR015946">
    <property type="entry name" value="KH_dom-like_a/b"/>
</dbReference>
<dbReference type="NCBIfam" id="TIGR00082">
    <property type="entry name" value="rbfA"/>
    <property type="match status" value="1"/>
</dbReference>
<dbReference type="PANTHER" id="PTHR33515">
    <property type="entry name" value="RIBOSOME-BINDING FACTOR A, CHLOROPLASTIC-RELATED"/>
    <property type="match status" value="1"/>
</dbReference>
<dbReference type="GO" id="GO:0005829">
    <property type="term" value="C:cytosol"/>
    <property type="evidence" value="ECO:0007669"/>
    <property type="project" value="TreeGrafter"/>
</dbReference>
<dbReference type="NCBIfam" id="NF001802">
    <property type="entry name" value="PRK00521.2-5"/>
    <property type="match status" value="1"/>
</dbReference>
<dbReference type="HAMAP" id="MF_00003">
    <property type="entry name" value="RbfA"/>
    <property type="match status" value="1"/>
</dbReference>
<dbReference type="GO" id="GO:0030490">
    <property type="term" value="P:maturation of SSU-rRNA"/>
    <property type="evidence" value="ECO:0007669"/>
    <property type="project" value="UniProtKB-UniRule"/>
</dbReference>
<keyword evidence="2" id="KW-0963">Cytoplasm</keyword>
<comment type="subcellular location">
    <subcellularLocation>
        <location evidence="2">Cytoplasm</location>
    </subcellularLocation>
</comment>
<evidence type="ECO:0000256" key="2">
    <source>
        <dbReference type="HAMAP-Rule" id="MF_00003"/>
    </source>
</evidence>
<dbReference type="Proteomes" id="UP000632498">
    <property type="component" value="Unassembled WGS sequence"/>
</dbReference>
<dbReference type="AlphaFoldDB" id="A0A917BXX6"/>
<comment type="similarity">
    <text evidence="2">Belongs to the RbfA family.</text>
</comment>
<comment type="function">
    <text evidence="2">One of several proteins that assist in the late maturation steps of the functional core of the 30S ribosomal subunit. Associates with free 30S ribosomal subunits (but not with 30S subunits that are part of 70S ribosomes or polysomes). Required for efficient processing of 16S rRNA. May interact with the 5'-terminal helix region of 16S rRNA.</text>
</comment>
<evidence type="ECO:0000256" key="1">
    <source>
        <dbReference type="ARBA" id="ARBA00022517"/>
    </source>
</evidence>
<protein>
    <recommendedName>
        <fullName evidence="2">Ribosome-binding factor A</fullName>
    </recommendedName>
</protein>
<dbReference type="GO" id="GO:0043024">
    <property type="term" value="F:ribosomal small subunit binding"/>
    <property type="evidence" value="ECO:0007669"/>
    <property type="project" value="TreeGrafter"/>
</dbReference>
<comment type="subunit">
    <text evidence="2">Monomer. Binds 30S ribosomal subunits, but not 50S ribosomal subunits or 70S ribosomes.</text>
</comment>
<organism evidence="3 4">
    <name type="scientific">Terasakiella brassicae</name>
    <dbReference type="NCBI Taxonomy" id="1634917"/>
    <lineage>
        <taxon>Bacteria</taxon>
        <taxon>Pseudomonadati</taxon>
        <taxon>Pseudomonadota</taxon>
        <taxon>Alphaproteobacteria</taxon>
        <taxon>Rhodospirillales</taxon>
        <taxon>Terasakiellaceae</taxon>
        <taxon>Terasakiella</taxon>
    </lineage>
</organism>
<dbReference type="RefSeq" id="WP_188663661.1">
    <property type="nucleotide sequence ID" value="NZ_BMHV01000009.1"/>
</dbReference>
<dbReference type="InterPro" id="IPR000238">
    <property type="entry name" value="RbfA"/>
</dbReference>
<keyword evidence="1 2" id="KW-0690">Ribosome biogenesis</keyword>
<reference evidence="3" key="1">
    <citation type="journal article" date="2014" name="Int. J. Syst. Evol. Microbiol.">
        <title>Complete genome sequence of Corynebacterium casei LMG S-19264T (=DSM 44701T), isolated from a smear-ripened cheese.</title>
        <authorList>
            <consortium name="US DOE Joint Genome Institute (JGI-PGF)"/>
            <person name="Walter F."/>
            <person name="Albersmeier A."/>
            <person name="Kalinowski J."/>
            <person name="Ruckert C."/>
        </authorList>
    </citation>
    <scope>NUCLEOTIDE SEQUENCE</scope>
    <source>
        <strain evidence="3">CGMCC 1.15254</strain>
    </source>
</reference>
<name>A0A917BXX6_9PROT</name>
<dbReference type="EMBL" id="BMHV01000009">
    <property type="protein sequence ID" value="GGF62902.1"/>
    <property type="molecule type" value="Genomic_DNA"/>
</dbReference>
<evidence type="ECO:0000313" key="4">
    <source>
        <dbReference type="Proteomes" id="UP000632498"/>
    </source>
</evidence>
<proteinExistence type="inferred from homology"/>
<gene>
    <name evidence="2 3" type="primary">rbfA</name>
    <name evidence="3" type="ORF">GCM10011332_16020</name>
</gene>
<dbReference type="PANTHER" id="PTHR33515:SF1">
    <property type="entry name" value="RIBOSOME-BINDING FACTOR A, CHLOROPLASTIC-RELATED"/>
    <property type="match status" value="1"/>
</dbReference>
<reference evidence="3" key="2">
    <citation type="submission" date="2020-09" db="EMBL/GenBank/DDBJ databases">
        <authorList>
            <person name="Sun Q."/>
            <person name="Zhou Y."/>
        </authorList>
    </citation>
    <scope>NUCLEOTIDE SEQUENCE</scope>
    <source>
        <strain evidence="3">CGMCC 1.15254</strain>
    </source>
</reference>
<comment type="caution">
    <text evidence="3">The sequence shown here is derived from an EMBL/GenBank/DDBJ whole genome shotgun (WGS) entry which is preliminary data.</text>
</comment>
<dbReference type="InterPro" id="IPR023799">
    <property type="entry name" value="RbfA_dom_sf"/>
</dbReference>